<evidence type="ECO:0000313" key="2">
    <source>
        <dbReference type="Proteomes" id="UP001589890"/>
    </source>
</evidence>
<name>A0ABV6QGR1_9ACTN</name>
<dbReference type="InterPro" id="IPR005021">
    <property type="entry name" value="Terminase_largesu-like"/>
</dbReference>
<dbReference type="InterPro" id="IPR027417">
    <property type="entry name" value="P-loop_NTPase"/>
</dbReference>
<dbReference type="PANTHER" id="PTHR41287:SF1">
    <property type="entry name" value="PROTEIN YMFN"/>
    <property type="match status" value="1"/>
</dbReference>
<proteinExistence type="predicted"/>
<evidence type="ECO:0000313" key="1">
    <source>
        <dbReference type="EMBL" id="MFC0623831.1"/>
    </source>
</evidence>
<dbReference type="Gene3D" id="3.40.50.300">
    <property type="entry name" value="P-loop containing nucleotide triphosphate hydrolases"/>
    <property type="match status" value="1"/>
</dbReference>
<organism evidence="1 2">
    <name type="scientific">Kribbella deserti</name>
    <dbReference type="NCBI Taxonomy" id="1926257"/>
    <lineage>
        <taxon>Bacteria</taxon>
        <taxon>Bacillati</taxon>
        <taxon>Actinomycetota</taxon>
        <taxon>Actinomycetes</taxon>
        <taxon>Propionibacteriales</taxon>
        <taxon>Kribbellaceae</taxon>
        <taxon>Kribbella</taxon>
    </lineage>
</organism>
<accession>A0ABV6QGR1</accession>
<gene>
    <name evidence="1" type="ORF">ACFFGN_07140</name>
</gene>
<keyword evidence="2" id="KW-1185">Reference proteome</keyword>
<reference evidence="1 2" key="1">
    <citation type="submission" date="2024-09" db="EMBL/GenBank/DDBJ databases">
        <authorList>
            <person name="Sun Q."/>
            <person name="Mori K."/>
        </authorList>
    </citation>
    <scope>NUCLEOTIDE SEQUENCE [LARGE SCALE GENOMIC DNA]</scope>
    <source>
        <strain evidence="1 2">CGMCC 1.15906</strain>
    </source>
</reference>
<dbReference type="EMBL" id="JBHLTC010000006">
    <property type="protein sequence ID" value="MFC0623831.1"/>
    <property type="molecule type" value="Genomic_DNA"/>
</dbReference>
<protein>
    <recommendedName>
        <fullName evidence="3">Terminase</fullName>
    </recommendedName>
</protein>
<dbReference type="RefSeq" id="WP_380044531.1">
    <property type="nucleotide sequence ID" value="NZ_JBHLTC010000006.1"/>
</dbReference>
<dbReference type="Proteomes" id="UP001589890">
    <property type="component" value="Unassembled WGS sequence"/>
</dbReference>
<sequence>MTSSVLGKTVPRLWTPPLRDLSEPNATLGHAVIAFAEMLGEPLLPWQRWWALHALELTEDGRFRFGTVLTLVARQNGKTTLLKILALTLLYLGHSRLILGAAQSLDIAKESWGKAVELAQSVPELDAEIIRVRRTNGDQEFAIADPAEIAAKGKRDATAKGRYRISAATPSAGRGLSVDLLILDELREHATWGAWAALSKTTSARPNALIVGISNAGSDHSLVLNSLREIALAGGDDRVGIFEWSAPDGAALDDIEAWAAANPSLGYTLSADAIRMSLATDPPAVFRTEVLCQRVEALNGAIDPAQWTEGADVAAVMDDVRERVALVLDVSPDLRHVSLLAAAERDSGAVQVEVVAAWDSPSAMRVSTEDSPSLAEWVERVNARARGFFPTGPAAALATELKGLGFEPITGADVAVVCQEFSELVQARRLIHPGDPLLTSQVTSATRTYSGDGWRFTRPRAGGYVDAAYAAAGAAYLARNLPPAIGRPRLLVAK</sequence>
<comment type="caution">
    <text evidence="1">The sequence shown here is derived from an EMBL/GenBank/DDBJ whole genome shotgun (WGS) entry which is preliminary data.</text>
</comment>
<dbReference type="PANTHER" id="PTHR41287">
    <property type="match status" value="1"/>
</dbReference>
<evidence type="ECO:0008006" key="3">
    <source>
        <dbReference type="Google" id="ProtNLM"/>
    </source>
</evidence>